<protein>
    <recommendedName>
        <fullName evidence="1">DUF4806 domain-containing protein</fullName>
    </recommendedName>
</protein>
<evidence type="ECO:0000313" key="2">
    <source>
        <dbReference type="EMBL" id="KAK8770650.1"/>
    </source>
</evidence>
<dbReference type="EMBL" id="JARKHS020020771">
    <property type="protein sequence ID" value="KAK8770650.1"/>
    <property type="molecule type" value="Genomic_DNA"/>
</dbReference>
<sequence length="162" mass="18403">MVDTMSYQHHRVMESENVFNITGRSGSLVALIKKEISSSTRAVLREIEFVKRQNDLILTLLKQQQVTAEEHCDEPTLPLLQMAQVDELEHRLANSDHARKHLCKMLSRIGGSTTHNTTANIMKYLFHDSVGVEFSLHGQKGKKAFNSTQLFHVIIGKYTTNL</sequence>
<organism evidence="2 3">
    <name type="scientific">Amblyomma americanum</name>
    <name type="common">Lone star tick</name>
    <dbReference type="NCBI Taxonomy" id="6943"/>
    <lineage>
        <taxon>Eukaryota</taxon>
        <taxon>Metazoa</taxon>
        <taxon>Ecdysozoa</taxon>
        <taxon>Arthropoda</taxon>
        <taxon>Chelicerata</taxon>
        <taxon>Arachnida</taxon>
        <taxon>Acari</taxon>
        <taxon>Parasitiformes</taxon>
        <taxon>Ixodida</taxon>
        <taxon>Ixodoidea</taxon>
        <taxon>Ixodidae</taxon>
        <taxon>Amblyomminae</taxon>
        <taxon>Amblyomma</taxon>
    </lineage>
</organism>
<name>A0AAQ4E7K7_AMBAM</name>
<feature type="domain" description="DUF4806" evidence="1">
    <location>
        <begin position="76"/>
        <end position="152"/>
    </location>
</feature>
<gene>
    <name evidence="2" type="ORF">V5799_012884</name>
</gene>
<comment type="caution">
    <text evidence="2">The sequence shown here is derived from an EMBL/GenBank/DDBJ whole genome shotgun (WGS) entry which is preliminary data.</text>
</comment>
<keyword evidence="3" id="KW-1185">Reference proteome</keyword>
<proteinExistence type="predicted"/>
<dbReference type="Proteomes" id="UP001321473">
    <property type="component" value="Unassembled WGS sequence"/>
</dbReference>
<dbReference type="PANTHER" id="PTHR34153">
    <property type="entry name" value="SI:CH211-262H13.3-RELATED-RELATED"/>
    <property type="match status" value="1"/>
</dbReference>
<accession>A0AAQ4E7K7</accession>
<reference evidence="2 3" key="1">
    <citation type="journal article" date="2023" name="Arcadia Sci">
        <title>De novo assembly of a long-read Amblyomma americanum tick genome.</title>
        <authorList>
            <person name="Chou S."/>
            <person name="Poskanzer K.E."/>
            <person name="Rollins M."/>
            <person name="Thuy-Boun P.S."/>
        </authorList>
    </citation>
    <scope>NUCLEOTIDE SEQUENCE [LARGE SCALE GENOMIC DNA]</scope>
    <source>
        <strain evidence="2">F_SG_1</strain>
        <tissue evidence="2">Salivary glands</tissue>
    </source>
</reference>
<dbReference type="AlphaFoldDB" id="A0AAQ4E7K7"/>
<evidence type="ECO:0000259" key="1">
    <source>
        <dbReference type="Pfam" id="PF16064"/>
    </source>
</evidence>
<evidence type="ECO:0000313" key="3">
    <source>
        <dbReference type="Proteomes" id="UP001321473"/>
    </source>
</evidence>
<dbReference type="InterPro" id="IPR032071">
    <property type="entry name" value="DUF4806"/>
</dbReference>
<dbReference type="PANTHER" id="PTHR34153:SF2">
    <property type="entry name" value="SI:CH211-262H13.3-RELATED"/>
    <property type="match status" value="1"/>
</dbReference>
<dbReference type="Pfam" id="PF16064">
    <property type="entry name" value="DUF4806"/>
    <property type="match status" value="1"/>
</dbReference>